<evidence type="ECO:0000313" key="3">
    <source>
        <dbReference type="Proteomes" id="UP000317344"/>
    </source>
</evidence>
<name>A0A516X8J9_9ACTN</name>
<keyword evidence="3" id="KW-1185">Reference proteome</keyword>
<dbReference type="SUPFAM" id="SSF51905">
    <property type="entry name" value="FAD/NAD(P)-binding domain"/>
    <property type="match status" value="1"/>
</dbReference>
<accession>A0A516X8J9</accession>
<dbReference type="InterPro" id="IPR036188">
    <property type="entry name" value="FAD/NAD-bd_sf"/>
</dbReference>
<dbReference type="PANTHER" id="PTHR42923">
    <property type="entry name" value="PROTOPORPHYRINOGEN OXIDASE"/>
    <property type="match status" value="1"/>
</dbReference>
<dbReference type="GO" id="GO:0016491">
    <property type="term" value="F:oxidoreductase activity"/>
    <property type="evidence" value="ECO:0007669"/>
    <property type="project" value="InterPro"/>
</dbReference>
<gene>
    <name evidence="2" type="ORF">FO059_14625</name>
</gene>
<reference evidence="2 3" key="1">
    <citation type="submission" date="2019-07" db="EMBL/GenBank/DDBJ databases">
        <title>Tomitella cavernea sp. nov., an actinomycete isolated from soil.</title>
        <authorList>
            <person name="Cheng J."/>
        </authorList>
    </citation>
    <scope>NUCLEOTIDE SEQUENCE [LARGE SCALE GENOMIC DNA]</scope>
    <source>
        <strain evidence="2 3">HY188</strain>
    </source>
</reference>
<dbReference type="OrthoDB" id="20837at2"/>
<reference evidence="2 3" key="2">
    <citation type="submission" date="2019-07" db="EMBL/GenBank/DDBJ databases">
        <authorList>
            <person name="Huang Y."/>
        </authorList>
    </citation>
    <scope>NUCLEOTIDE SEQUENCE [LARGE SCALE GENOMIC DNA]</scope>
    <source>
        <strain evidence="2 3">HY188</strain>
    </source>
</reference>
<evidence type="ECO:0000313" key="2">
    <source>
        <dbReference type="EMBL" id="QDQ99392.1"/>
    </source>
</evidence>
<protein>
    <submittedName>
        <fullName evidence="2">FAD-dependent oxidoreductase</fullName>
    </submittedName>
</protein>
<evidence type="ECO:0000259" key="1">
    <source>
        <dbReference type="Pfam" id="PF01593"/>
    </source>
</evidence>
<dbReference type="Gene3D" id="3.50.50.60">
    <property type="entry name" value="FAD/NAD(P)-binding domain"/>
    <property type="match status" value="1"/>
</dbReference>
<dbReference type="InterPro" id="IPR050464">
    <property type="entry name" value="Zeta_carotene_desat/Oxidored"/>
</dbReference>
<dbReference type="PANTHER" id="PTHR42923:SF17">
    <property type="entry name" value="AMINE OXIDASE DOMAIN-CONTAINING PROTEIN"/>
    <property type="match status" value="1"/>
</dbReference>
<dbReference type="Pfam" id="PF01593">
    <property type="entry name" value="Amino_oxidase"/>
    <property type="match status" value="1"/>
</dbReference>
<dbReference type="KEGG" id="toy:FO059_14625"/>
<dbReference type="EMBL" id="CP041765">
    <property type="protein sequence ID" value="QDQ99392.1"/>
    <property type="molecule type" value="Genomic_DNA"/>
</dbReference>
<dbReference type="Proteomes" id="UP000317344">
    <property type="component" value="Chromosome"/>
</dbReference>
<sequence>MTDPHTAPASGPRRVAVVGSGIAGLMAAHVLSRHDHVTLFEADGRLGGHADTHRVDLGDGRGVDVDTGFIVHNDRTYPTLLRLFGELGVRTRETDMSMSVRNAATGLEYAGARGLGGLFPTPRNLTRPRYLHLLAEVPRFHRAARRTLAAPADGPDAAETLTAFLARHGFGRYFTDNFVVPLVAAVWSCDPRLAGEYPARYLFAFLEHHGMLTVFGSPTWRTVAGGSARYVEAVAAGIAHVRTEAPVLRVTRFLGGGVRLAHLQGRGAAVSEDLFDAAVIAVHPRQALGLLDTPTEFEREVLGAMPYSVNEALLHTDESVLPRARRARASWNQLTPAESTGADGVVVTYDLSRLMRLDELVTDRRFLVTLGGADRVDPASVIDRMTYEHPIYTPASVAAQARLPELDTDTVAFAGAYHGWGFHEDGALSGLRAAERIGGSWDRPRTRAASAARR</sequence>
<dbReference type="InterPro" id="IPR002937">
    <property type="entry name" value="Amino_oxidase"/>
</dbReference>
<organism evidence="2 3">
    <name type="scientific">Tomitella fengzijianii</name>
    <dbReference type="NCBI Taxonomy" id="2597660"/>
    <lineage>
        <taxon>Bacteria</taxon>
        <taxon>Bacillati</taxon>
        <taxon>Actinomycetota</taxon>
        <taxon>Actinomycetes</taxon>
        <taxon>Mycobacteriales</taxon>
        <taxon>Tomitella</taxon>
    </lineage>
</organism>
<proteinExistence type="predicted"/>
<dbReference type="AlphaFoldDB" id="A0A516X8J9"/>
<dbReference type="RefSeq" id="WP_143910795.1">
    <property type="nucleotide sequence ID" value="NZ_CP041765.1"/>
</dbReference>
<feature type="domain" description="Amine oxidase" evidence="1">
    <location>
        <begin position="22"/>
        <end position="437"/>
    </location>
</feature>